<accession>W2PDA5</accession>
<reference evidence="3" key="1">
    <citation type="submission" date="2011-12" db="EMBL/GenBank/DDBJ databases">
        <authorList>
            <consortium name="The Broad Institute Genome Sequencing Platform"/>
            <person name="Russ C."/>
            <person name="Tyler B."/>
            <person name="Panabieres F."/>
            <person name="Shan W."/>
            <person name="Tripathy S."/>
            <person name="Grunwald N."/>
            <person name="Machado M."/>
            <person name="Young S.K."/>
            <person name="Zeng Q."/>
            <person name="Gargeya S."/>
            <person name="Fitzgerald M."/>
            <person name="Haas B."/>
            <person name="Abouelleil A."/>
            <person name="Alvarado L."/>
            <person name="Arachchi H.M."/>
            <person name="Berlin A."/>
            <person name="Chapman S.B."/>
            <person name="Gearin G."/>
            <person name="Goldberg J."/>
            <person name="Griggs A."/>
            <person name="Gujja S."/>
            <person name="Hansen M."/>
            <person name="Heiman D."/>
            <person name="Howarth C."/>
            <person name="Larimer J."/>
            <person name="Lui A."/>
            <person name="MacDonald P.J.P."/>
            <person name="McCowen C."/>
            <person name="Montmayeur A."/>
            <person name="Murphy C."/>
            <person name="Neiman D."/>
            <person name="Pearson M."/>
            <person name="Priest M."/>
            <person name="Roberts A."/>
            <person name="Saif S."/>
            <person name="Shea T."/>
            <person name="Sisk P."/>
            <person name="Stolte C."/>
            <person name="Sykes S."/>
            <person name="Wortman J."/>
            <person name="Nusbaum C."/>
            <person name="Birren B."/>
        </authorList>
    </citation>
    <scope>NUCLEOTIDE SEQUENCE [LARGE SCALE GENOMIC DNA]</scope>
    <source>
        <strain evidence="3">INRA-310</strain>
    </source>
</reference>
<reference evidence="2 3" key="2">
    <citation type="submission" date="2013-11" db="EMBL/GenBank/DDBJ databases">
        <title>The Genome Sequence of Phytophthora parasitica INRA-310.</title>
        <authorList>
            <consortium name="The Broad Institute Genomics Platform"/>
            <person name="Russ C."/>
            <person name="Tyler B."/>
            <person name="Panabieres F."/>
            <person name="Shan W."/>
            <person name="Tripathy S."/>
            <person name="Grunwald N."/>
            <person name="Machado M."/>
            <person name="Johnson C.S."/>
            <person name="Arredondo F."/>
            <person name="Hong C."/>
            <person name="Coffey M."/>
            <person name="Young S.K."/>
            <person name="Zeng Q."/>
            <person name="Gargeya S."/>
            <person name="Fitzgerald M."/>
            <person name="Abouelleil A."/>
            <person name="Alvarado L."/>
            <person name="Chapman S.B."/>
            <person name="Gainer-Dewar J."/>
            <person name="Goldberg J."/>
            <person name="Griggs A."/>
            <person name="Gujja S."/>
            <person name="Hansen M."/>
            <person name="Howarth C."/>
            <person name="Imamovic A."/>
            <person name="Ireland A."/>
            <person name="Larimer J."/>
            <person name="McCowan C."/>
            <person name="Murphy C."/>
            <person name="Pearson M."/>
            <person name="Poon T.W."/>
            <person name="Priest M."/>
            <person name="Roberts A."/>
            <person name="Saif S."/>
            <person name="Shea T."/>
            <person name="Sykes S."/>
            <person name="Wortman J."/>
            <person name="Nusbaum C."/>
            <person name="Birren B."/>
        </authorList>
    </citation>
    <scope>NUCLEOTIDE SEQUENCE [LARGE SCALE GENOMIC DNA]</scope>
    <source>
        <strain evidence="2 3">INRA-310</strain>
    </source>
</reference>
<feature type="compositionally biased region" description="Basic and acidic residues" evidence="1">
    <location>
        <begin position="44"/>
        <end position="56"/>
    </location>
</feature>
<evidence type="ECO:0000313" key="2">
    <source>
        <dbReference type="EMBL" id="ETM98801.1"/>
    </source>
</evidence>
<dbReference type="GeneID" id="20188028"/>
<protein>
    <submittedName>
        <fullName evidence="2">Uncharacterized protein</fullName>
    </submittedName>
</protein>
<sequence>MPEHHPDQPSLLEPGSPQAALSTLPSSTICQDVARPNVDSLDAITRKAAGEDKGGDTNEDDDSNEGDWLVPSGSESEEYDDSGDESFTLDSEVADSDVESLSTASSSSGRQEEEDISNFYSRGTYKLG</sequence>
<dbReference type="Proteomes" id="UP000018817">
    <property type="component" value="Unassembled WGS sequence"/>
</dbReference>
<feature type="compositionally biased region" description="Polar residues" evidence="1">
    <location>
        <begin position="19"/>
        <end position="30"/>
    </location>
</feature>
<dbReference type="VEuPathDB" id="FungiDB:PPTG_19241"/>
<evidence type="ECO:0000256" key="1">
    <source>
        <dbReference type="SAM" id="MobiDB-lite"/>
    </source>
</evidence>
<dbReference type="AlphaFoldDB" id="W2PDA5"/>
<name>W2PDA5_PHYN3</name>
<dbReference type="EMBL" id="KI669670">
    <property type="protein sequence ID" value="ETM98801.1"/>
    <property type="molecule type" value="Genomic_DNA"/>
</dbReference>
<dbReference type="RefSeq" id="XP_008915910.1">
    <property type="nucleotide sequence ID" value="XM_008917662.1"/>
</dbReference>
<organism evidence="2 3">
    <name type="scientific">Phytophthora nicotianae (strain INRA-310)</name>
    <name type="common">Phytophthora parasitica</name>
    <dbReference type="NCBI Taxonomy" id="761204"/>
    <lineage>
        <taxon>Eukaryota</taxon>
        <taxon>Sar</taxon>
        <taxon>Stramenopiles</taxon>
        <taxon>Oomycota</taxon>
        <taxon>Peronosporomycetes</taxon>
        <taxon>Peronosporales</taxon>
        <taxon>Peronosporaceae</taxon>
        <taxon>Phytophthora</taxon>
    </lineage>
</organism>
<proteinExistence type="predicted"/>
<gene>
    <name evidence="2" type="ORF">PPTG_19241</name>
</gene>
<feature type="compositionally biased region" description="Polar residues" evidence="1">
    <location>
        <begin position="99"/>
        <end position="109"/>
    </location>
</feature>
<feature type="compositionally biased region" description="Acidic residues" evidence="1">
    <location>
        <begin position="75"/>
        <end position="84"/>
    </location>
</feature>
<feature type="region of interest" description="Disordered" evidence="1">
    <location>
        <begin position="1"/>
        <end position="128"/>
    </location>
</feature>
<evidence type="ECO:0000313" key="3">
    <source>
        <dbReference type="Proteomes" id="UP000018817"/>
    </source>
</evidence>